<evidence type="ECO:0000256" key="1">
    <source>
        <dbReference type="RuleBase" id="RU003682"/>
    </source>
</evidence>
<keyword evidence="3" id="KW-0223">Dioxygenase</keyword>
<gene>
    <name evidence="3" type="ORF">U6A24_04930</name>
</gene>
<evidence type="ECO:0000259" key="2">
    <source>
        <dbReference type="PROSITE" id="PS51471"/>
    </source>
</evidence>
<comment type="similarity">
    <text evidence="1">Belongs to the iron/ascorbate-dependent oxidoreductase family.</text>
</comment>
<keyword evidence="1" id="KW-0560">Oxidoreductase</keyword>
<protein>
    <submittedName>
        <fullName evidence="3">Phytanoyl-CoA dioxygenase family protein</fullName>
    </submittedName>
</protein>
<accession>A0ABU5ZRW2</accession>
<sequence>MNMDDDKIIDEFWENGFIIFENFFGASLMDEYNHKILEHYGVNPNWEHTNEFITKSAVEVVPWFPYREGKRYFDRINDDKHFNSITDLILRDGWENLYCMMMFSKAGSKGQAWHQDCPPDDKEKFNLNRLVYTHDITEETGGEIVIFPGTHKAGILSIGVPSEDLEGQLVFRPKKGTIIFLHGHCWHKVMPVKKDRISSNFRAVPKGTPEDITDICVYRNMLYQFSTSQVLKERK</sequence>
<keyword evidence="1" id="KW-0408">Iron</keyword>
<dbReference type="Proteomes" id="UP001327027">
    <property type="component" value="Unassembled WGS sequence"/>
</dbReference>
<dbReference type="InterPro" id="IPR005123">
    <property type="entry name" value="Oxoglu/Fe-dep_dioxygenase_dom"/>
</dbReference>
<feature type="domain" description="Fe2OG dioxygenase" evidence="2">
    <location>
        <begin position="81"/>
        <end position="205"/>
    </location>
</feature>
<proteinExistence type="inferred from homology"/>
<dbReference type="RefSeq" id="WP_324178828.1">
    <property type="nucleotide sequence ID" value="NZ_BAABAW010000003.1"/>
</dbReference>
<dbReference type="Pfam" id="PF05721">
    <property type="entry name" value="PhyH"/>
    <property type="match status" value="1"/>
</dbReference>
<dbReference type="SUPFAM" id="SSF51197">
    <property type="entry name" value="Clavaminate synthase-like"/>
    <property type="match status" value="1"/>
</dbReference>
<keyword evidence="1" id="KW-0479">Metal-binding</keyword>
<evidence type="ECO:0000313" key="3">
    <source>
        <dbReference type="EMBL" id="MEB3344790.1"/>
    </source>
</evidence>
<keyword evidence="4" id="KW-1185">Reference proteome</keyword>
<comment type="caution">
    <text evidence="3">The sequence shown here is derived from an EMBL/GenBank/DDBJ whole genome shotgun (WGS) entry which is preliminary data.</text>
</comment>
<dbReference type="EMBL" id="JAYKLX010000002">
    <property type="protein sequence ID" value="MEB3344790.1"/>
    <property type="molecule type" value="Genomic_DNA"/>
</dbReference>
<dbReference type="InterPro" id="IPR008775">
    <property type="entry name" value="Phytyl_CoA_dOase-like"/>
</dbReference>
<name>A0ABU5ZRW2_9FLAO</name>
<organism evidence="3 4">
    <name type="scientific">Aquimarina gracilis</name>
    <dbReference type="NCBI Taxonomy" id="874422"/>
    <lineage>
        <taxon>Bacteria</taxon>
        <taxon>Pseudomonadati</taxon>
        <taxon>Bacteroidota</taxon>
        <taxon>Flavobacteriia</taxon>
        <taxon>Flavobacteriales</taxon>
        <taxon>Flavobacteriaceae</taxon>
        <taxon>Aquimarina</taxon>
    </lineage>
</organism>
<dbReference type="PROSITE" id="PS51471">
    <property type="entry name" value="FE2OG_OXY"/>
    <property type="match status" value="1"/>
</dbReference>
<dbReference type="GO" id="GO:0051213">
    <property type="term" value="F:dioxygenase activity"/>
    <property type="evidence" value="ECO:0007669"/>
    <property type="project" value="UniProtKB-KW"/>
</dbReference>
<reference evidence="3 4" key="1">
    <citation type="journal article" date="2013" name="Int. J. Syst. Evol. Microbiol.">
        <title>Aquimarina gracilis sp. nov., isolated from the gut microflora of a mussel, Mytilus coruscus, and emended description of Aquimarina spongiae.</title>
        <authorList>
            <person name="Park S.C."/>
            <person name="Choe H.N."/>
            <person name="Baik K.S."/>
            <person name="Seong C.N."/>
        </authorList>
    </citation>
    <scope>NUCLEOTIDE SEQUENCE [LARGE SCALE GENOMIC DNA]</scope>
    <source>
        <strain evidence="3 4">PSC32</strain>
    </source>
</reference>
<evidence type="ECO:0000313" key="4">
    <source>
        <dbReference type="Proteomes" id="UP001327027"/>
    </source>
</evidence>
<dbReference type="Gene3D" id="2.60.120.620">
    <property type="entry name" value="q2cbj1_9rhob like domain"/>
    <property type="match status" value="1"/>
</dbReference>